<evidence type="ECO:0000313" key="4">
    <source>
        <dbReference type="Proteomes" id="UP000216446"/>
    </source>
</evidence>
<keyword evidence="2" id="KW-0812">Transmembrane</keyword>
<comment type="caution">
    <text evidence="3">The sequence shown here is derived from an EMBL/GenBank/DDBJ whole genome shotgun (WGS) entry which is preliminary data.</text>
</comment>
<keyword evidence="2" id="KW-0472">Membrane</keyword>
<dbReference type="InterPro" id="IPR024623">
    <property type="entry name" value="YtxH"/>
</dbReference>
<dbReference type="Pfam" id="PF12732">
    <property type="entry name" value="YtxH"/>
    <property type="match status" value="1"/>
</dbReference>
<evidence type="ECO:0008006" key="5">
    <source>
        <dbReference type="Google" id="ProtNLM"/>
    </source>
</evidence>
<dbReference type="InParanoid" id="A0A259TXT9"/>
<gene>
    <name evidence="3" type="ORF">BSZ36_05685</name>
</gene>
<feature type="region of interest" description="Disordered" evidence="1">
    <location>
        <begin position="98"/>
        <end position="118"/>
    </location>
</feature>
<dbReference type="EMBL" id="MQWB01000001">
    <property type="protein sequence ID" value="OZC02510.1"/>
    <property type="molecule type" value="Genomic_DNA"/>
</dbReference>
<protein>
    <recommendedName>
        <fullName evidence="5">Gas vesicle protein</fullName>
    </recommendedName>
</protein>
<name>A0A259TXT9_9BACT</name>
<organism evidence="3 4">
    <name type="scientific">Rubricoccus marinus</name>
    <dbReference type="NCBI Taxonomy" id="716817"/>
    <lineage>
        <taxon>Bacteria</taxon>
        <taxon>Pseudomonadati</taxon>
        <taxon>Rhodothermota</taxon>
        <taxon>Rhodothermia</taxon>
        <taxon>Rhodothermales</taxon>
        <taxon>Rubricoccaceae</taxon>
        <taxon>Rubricoccus</taxon>
    </lineage>
</organism>
<proteinExistence type="predicted"/>
<feature type="transmembrane region" description="Helical" evidence="2">
    <location>
        <begin position="12"/>
        <end position="30"/>
    </location>
</feature>
<dbReference type="AlphaFoldDB" id="A0A259TXT9"/>
<dbReference type="OrthoDB" id="10018157at2"/>
<dbReference type="Proteomes" id="UP000216446">
    <property type="component" value="Unassembled WGS sequence"/>
</dbReference>
<evidence type="ECO:0000256" key="2">
    <source>
        <dbReference type="SAM" id="Phobius"/>
    </source>
</evidence>
<evidence type="ECO:0000256" key="1">
    <source>
        <dbReference type="SAM" id="MobiDB-lite"/>
    </source>
</evidence>
<accession>A0A259TXT9</accession>
<sequence length="118" mass="12526">MSTRSRTVRSTTLGFLVGGASGFALGLLLAPDEGRQLRRRVAYLLDRWAADLSGLLDRLETSDGESSAARERADALVADAREQAARLLDEADALIADARSRRPASDRPADSGAATTTP</sequence>
<keyword evidence="4" id="KW-1185">Reference proteome</keyword>
<feature type="compositionally biased region" description="Basic and acidic residues" evidence="1">
    <location>
        <begin position="98"/>
        <end position="109"/>
    </location>
</feature>
<keyword evidence="2" id="KW-1133">Transmembrane helix</keyword>
<evidence type="ECO:0000313" key="3">
    <source>
        <dbReference type="EMBL" id="OZC02510.1"/>
    </source>
</evidence>
<reference evidence="3 4" key="1">
    <citation type="submission" date="2016-11" db="EMBL/GenBank/DDBJ databases">
        <title>Study of marine rhodopsin-containing bacteria.</title>
        <authorList>
            <person name="Yoshizawa S."/>
            <person name="Kumagai Y."/>
            <person name="Kogure K."/>
        </authorList>
    </citation>
    <scope>NUCLEOTIDE SEQUENCE [LARGE SCALE GENOMIC DNA]</scope>
    <source>
        <strain evidence="3 4">SG-29</strain>
    </source>
</reference>
<dbReference type="RefSeq" id="WP_094546845.1">
    <property type="nucleotide sequence ID" value="NZ_MQWB01000001.1"/>
</dbReference>